<dbReference type="HOGENOM" id="CLU_1292484_0_0_0"/>
<sequence length="213" mass="22721">MAGARRSKVVSVVFLVGLLCGMGWGPAQAEESGADPDAKTEEPHWVISIRGGAAQATQDHVSNAVASLGGAGSLQFLYQFSPYFRFGLTVDGQQQAVDVKNGAGTFGDLLTVAVMPTIEMRPFQTTTAIPYLSVGLGMNFNMFSTATRVLPLDYGNTFAARIAGGLDIPLTPHWSLNTELAWRLNKGEWTQSGATGRFDATSVLGLVGIRYLF</sequence>
<dbReference type="EMBL" id="FP929003">
    <property type="protein sequence ID" value="CBK43300.1"/>
    <property type="molecule type" value="Genomic_DNA"/>
</dbReference>
<keyword evidence="1" id="KW-0732">Signal</keyword>
<dbReference type="Proteomes" id="UP000001660">
    <property type="component" value="Chromosome"/>
</dbReference>
<dbReference type="SUPFAM" id="SSF56925">
    <property type="entry name" value="OMPA-like"/>
    <property type="match status" value="1"/>
</dbReference>
<feature type="signal peptide" evidence="1">
    <location>
        <begin position="1"/>
        <end position="29"/>
    </location>
</feature>
<dbReference type="eggNOG" id="COG3047">
    <property type="taxonomic scope" value="Bacteria"/>
</dbReference>
<organism evidence="2 3">
    <name type="scientific">Nitrospira defluvii</name>
    <dbReference type="NCBI Taxonomy" id="330214"/>
    <lineage>
        <taxon>Bacteria</taxon>
        <taxon>Pseudomonadati</taxon>
        <taxon>Nitrospirota</taxon>
        <taxon>Nitrospiria</taxon>
        <taxon>Nitrospirales</taxon>
        <taxon>Nitrospiraceae</taxon>
        <taxon>Nitrospira</taxon>
    </lineage>
</organism>
<reference evidence="2 3" key="1">
    <citation type="journal article" date="2010" name="Proc. Natl. Acad. Sci. U.S.A.">
        <title>A Nitrospira metagenome illuminates the physiology and evolution of globally important nitrite-oxidizing bacteria.</title>
        <authorList>
            <person name="Lucker S."/>
            <person name="Wagner M."/>
            <person name="Maixner F."/>
            <person name="Pelletier E."/>
            <person name="Koch H."/>
            <person name="Vacherie B."/>
            <person name="Rattei T."/>
            <person name="Sinninghe Damste J."/>
            <person name="Spieck E."/>
            <person name="Le Paslier D."/>
            <person name="Daims H."/>
        </authorList>
    </citation>
    <scope>NUCLEOTIDE SEQUENCE [LARGE SCALE GENOMIC DNA]</scope>
</reference>
<name>D8PJ63_9BACT</name>
<evidence type="ECO:0000313" key="2">
    <source>
        <dbReference type="EMBL" id="CBK43300.1"/>
    </source>
</evidence>
<gene>
    <name evidence="2" type="ORF">NIDE3621</name>
</gene>
<dbReference type="STRING" id="330214.NIDE3621"/>
<dbReference type="OrthoDB" id="9807574at2"/>
<accession>D8PJ63</accession>
<feature type="chain" id="PRO_5003120081" description="Outer membrane protein beta-barrel domain-containing protein" evidence="1">
    <location>
        <begin position="30"/>
        <end position="213"/>
    </location>
</feature>
<evidence type="ECO:0000256" key="1">
    <source>
        <dbReference type="SAM" id="SignalP"/>
    </source>
</evidence>
<dbReference type="InterPro" id="IPR011250">
    <property type="entry name" value="OMP/PagP_B-barrel"/>
</dbReference>
<proteinExistence type="predicted"/>
<evidence type="ECO:0008006" key="4">
    <source>
        <dbReference type="Google" id="ProtNLM"/>
    </source>
</evidence>
<evidence type="ECO:0000313" key="3">
    <source>
        <dbReference type="Proteomes" id="UP000001660"/>
    </source>
</evidence>
<dbReference type="Gene3D" id="2.40.160.20">
    <property type="match status" value="1"/>
</dbReference>
<protein>
    <recommendedName>
        <fullName evidence="4">Outer membrane protein beta-barrel domain-containing protein</fullName>
    </recommendedName>
</protein>
<dbReference type="AlphaFoldDB" id="D8PJ63"/>
<dbReference type="KEGG" id="nde:NIDE3621"/>
<keyword evidence="3" id="KW-1185">Reference proteome</keyword>